<feature type="transmembrane region" description="Helical" evidence="6">
    <location>
        <begin position="73"/>
        <end position="93"/>
    </location>
</feature>
<evidence type="ECO:0000313" key="8">
    <source>
        <dbReference type="EMBL" id="GLS85606.1"/>
    </source>
</evidence>
<dbReference type="GO" id="GO:0016020">
    <property type="term" value="C:membrane"/>
    <property type="evidence" value="ECO:0007669"/>
    <property type="project" value="UniProtKB-SubCell"/>
</dbReference>
<evidence type="ECO:0000313" key="9">
    <source>
        <dbReference type="Proteomes" id="UP001157355"/>
    </source>
</evidence>
<evidence type="ECO:0000256" key="6">
    <source>
        <dbReference type="SAM" id="Phobius"/>
    </source>
</evidence>
<sequence>MAAMNMTDLGRPREGVMWMVLSGLSFVGVNGIVRYLGTDLPAAQSAFLRFAFGVVFLAPVLPGMLRGLSGQALALFAWRGVAHTIAVLFWFYAMARIPVAHATAIGYLNPVLMLIAGAVILHEPLSVRRIMAVAVALIGALIVLRPGVQALNMGHLSQIGASVFFCGSYLFAKRLTGLASASVIVAMMSVTVTIGLAPLAWWVWVPVTWAQLGWLAIVAGCATSGHYCMTRAFRAAPLTVTQPVTFLTLIWATLVGALLFDEAVDVFVLLGGAMIIGAITFVTWKDEAARGQARRGGVQGGLDAEALRGD</sequence>
<feature type="transmembrane region" description="Helical" evidence="6">
    <location>
        <begin position="184"/>
        <end position="203"/>
    </location>
</feature>
<dbReference type="InterPro" id="IPR037185">
    <property type="entry name" value="EmrE-like"/>
</dbReference>
<proteinExistence type="inferred from homology"/>
<dbReference type="Gene3D" id="1.10.3730.20">
    <property type="match status" value="2"/>
</dbReference>
<comment type="caution">
    <text evidence="8">The sequence shown here is derived from an EMBL/GenBank/DDBJ whole genome shotgun (WGS) entry which is preliminary data.</text>
</comment>
<keyword evidence="5 6" id="KW-0472">Membrane</keyword>
<keyword evidence="3 6" id="KW-0812">Transmembrane</keyword>
<feature type="transmembrane region" description="Helical" evidence="6">
    <location>
        <begin position="16"/>
        <end position="36"/>
    </location>
</feature>
<keyword evidence="4 6" id="KW-1133">Transmembrane helix</keyword>
<feature type="transmembrane region" description="Helical" evidence="6">
    <location>
        <begin position="130"/>
        <end position="148"/>
    </location>
</feature>
<evidence type="ECO:0000256" key="1">
    <source>
        <dbReference type="ARBA" id="ARBA00004141"/>
    </source>
</evidence>
<organism evidence="8 9">
    <name type="scientific">Cypionkella aquatica</name>
    <dbReference type="NCBI Taxonomy" id="1756042"/>
    <lineage>
        <taxon>Bacteria</taxon>
        <taxon>Pseudomonadati</taxon>
        <taxon>Pseudomonadota</taxon>
        <taxon>Alphaproteobacteria</taxon>
        <taxon>Rhodobacterales</taxon>
        <taxon>Paracoccaceae</taxon>
        <taxon>Cypionkella</taxon>
    </lineage>
</organism>
<dbReference type="PANTHER" id="PTHR22911">
    <property type="entry name" value="ACYL-MALONYL CONDENSING ENZYME-RELATED"/>
    <property type="match status" value="1"/>
</dbReference>
<dbReference type="PANTHER" id="PTHR22911:SF6">
    <property type="entry name" value="SOLUTE CARRIER FAMILY 35 MEMBER G1"/>
    <property type="match status" value="1"/>
</dbReference>
<feature type="transmembrane region" description="Helical" evidence="6">
    <location>
        <begin position="266"/>
        <end position="284"/>
    </location>
</feature>
<dbReference type="EMBL" id="BSPP01000003">
    <property type="protein sequence ID" value="GLS85606.1"/>
    <property type="molecule type" value="Genomic_DNA"/>
</dbReference>
<feature type="transmembrane region" description="Helical" evidence="6">
    <location>
        <begin position="240"/>
        <end position="260"/>
    </location>
</feature>
<comment type="subcellular location">
    <subcellularLocation>
        <location evidence="1">Membrane</location>
        <topology evidence="1">Multi-pass membrane protein</topology>
    </subcellularLocation>
</comment>
<feature type="transmembrane region" description="Helical" evidence="6">
    <location>
        <begin position="42"/>
        <end position="61"/>
    </location>
</feature>
<keyword evidence="9" id="KW-1185">Reference proteome</keyword>
<name>A0AA37TZB1_9RHOB</name>
<protein>
    <submittedName>
        <fullName evidence="8">Peptide ABC transporter permease</fullName>
    </submittedName>
</protein>
<evidence type="ECO:0000256" key="2">
    <source>
        <dbReference type="ARBA" id="ARBA00009853"/>
    </source>
</evidence>
<dbReference type="AlphaFoldDB" id="A0AA37TZB1"/>
<dbReference type="InterPro" id="IPR000620">
    <property type="entry name" value="EamA_dom"/>
</dbReference>
<feature type="transmembrane region" description="Helical" evidence="6">
    <location>
        <begin position="99"/>
        <end position="121"/>
    </location>
</feature>
<feature type="transmembrane region" description="Helical" evidence="6">
    <location>
        <begin position="209"/>
        <end position="228"/>
    </location>
</feature>
<comment type="similarity">
    <text evidence="2">Belongs to the drug/metabolite transporter (DMT) superfamily. 10 TMS drug/metabolite exporter (DME) (TC 2.A.7.3) family.</text>
</comment>
<dbReference type="Proteomes" id="UP001157355">
    <property type="component" value="Unassembled WGS sequence"/>
</dbReference>
<gene>
    <name evidence="8" type="ORF">GCM10010873_05790</name>
</gene>
<evidence type="ECO:0000256" key="3">
    <source>
        <dbReference type="ARBA" id="ARBA00022692"/>
    </source>
</evidence>
<dbReference type="SUPFAM" id="SSF103481">
    <property type="entry name" value="Multidrug resistance efflux transporter EmrE"/>
    <property type="match status" value="2"/>
</dbReference>
<accession>A0AA37TZB1</accession>
<feature type="domain" description="EamA" evidence="7">
    <location>
        <begin position="15"/>
        <end position="144"/>
    </location>
</feature>
<evidence type="ECO:0000259" key="7">
    <source>
        <dbReference type="Pfam" id="PF00892"/>
    </source>
</evidence>
<reference evidence="8 9" key="1">
    <citation type="journal article" date="2014" name="Int. J. Syst. Evol. Microbiol.">
        <title>Complete genome sequence of Corynebacterium casei LMG S-19264T (=DSM 44701T), isolated from a smear-ripened cheese.</title>
        <authorList>
            <consortium name="US DOE Joint Genome Institute (JGI-PGF)"/>
            <person name="Walter F."/>
            <person name="Albersmeier A."/>
            <person name="Kalinowski J."/>
            <person name="Ruckert C."/>
        </authorList>
    </citation>
    <scope>NUCLEOTIDE SEQUENCE [LARGE SCALE GENOMIC DNA]</scope>
    <source>
        <strain evidence="8 9">NBRC 111766</strain>
    </source>
</reference>
<evidence type="ECO:0000256" key="5">
    <source>
        <dbReference type="ARBA" id="ARBA00023136"/>
    </source>
</evidence>
<evidence type="ECO:0000256" key="4">
    <source>
        <dbReference type="ARBA" id="ARBA00022989"/>
    </source>
</evidence>
<dbReference type="Pfam" id="PF00892">
    <property type="entry name" value="EamA"/>
    <property type="match status" value="1"/>
</dbReference>